<feature type="compositionally biased region" description="Basic and acidic residues" evidence="3">
    <location>
        <begin position="2046"/>
        <end position="2062"/>
    </location>
</feature>
<reference evidence="4 5" key="1">
    <citation type="submission" date="2016-02" db="EMBL/GenBank/DDBJ databases">
        <title>Genome analysis of coral dinoflagellate symbionts highlights evolutionary adaptations to a symbiotic lifestyle.</title>
        <authorList>
            <person name="Aranda M."/>
            <person name="Li Y."/>
            <person name="Liew Y.J."/>
            <person name="Baumgarten S."/>
            <person name="Simakov O."/>
            <person name="Wilson M."/>
            <person name="Piel J."/>
            <person name="Ashoor H."/>
            <person name="Bougouffa S."/>
            <person name="Bajic V.B."/>
            <person name="Ryu T."/>
            <person name="Ravasi T."/>
            <person name="Bayer T."/>
            <person name="Micklem G."/>
            <person name="Kim H."/>
            <person name="Bhak J."/>
            <person name="Lajeunesse T.C."/>
            <person name="Voolstra C.R."/>
        </authorList>
    </citation>
    <scope>NUCLEOTIDE SEQUENCE [LARGE SCALE GENOMIC DNA]</scope>
    <source>
        <strain evidence="4 5">CCMP2467</strain>
    </source>
</reference>
<feature type="region of interest" description="Disordered" evidence="3">
    <location>
        <begin position="1160"/>
        <end position="1189"/>
    </location>
</feature>
<feature type="compositionally biased region" description="Basic and acidic residues" evidence="3">
    <location>
        <begin position="439"/>
        <end position="449"/>
    </location>
</feature>
<dbReference type="InterPro" id="IPR052993">
    <property type="entry name" value="CFA-57"/>
</dbReference>
<dbReference type="InterPro" id="IPR036322">
    <property type="entry name" value="WD40_repeat_dom_sf"/>
</dbReference>
<dbReference type="InterPro" id="IPR015943">
    <property type="entry name" value="WD40/YVTN_repeat-like_dom_sf"/>
</dbReference>
<accession>A0A1Q9CQ27</accession>
<evidence type="ECO:0000313" key="4">
    <source>
        <dbReference type="EMBL" id="OLP85023.1"/>
    </source>
</evidence>
<gene>
    <name evidence="4" type="primary">Wdr65</name>
    <name evidence="4" type="ORF">AK812_SmicGene34026</name>
</gene>
<keyword evidence="5" id="KW-1185">Reference proteome</keyword>
<comment type="caution">
    <text evidence="4">The sequence shown here is derived from an EMBL/GenBank/DDBJ whole genome shotgun (WGS) entry which is preliminary data.</text>
</comment>
<name>A0A1Q9CQ27_SYMMI</name>
<feature type="region of interest" description="Disordered" evidence="3">
    <location>
        <begin position="437"/>
        <end position="462"/>
    </location>
</feature>
<feature type="coiled-coil region" evidence="2">
    <location>
        <begin position="1419"/>
        <end position="1468"/>
    </location>
</feature>
<keyword evidence="2" id="KW-0175">Coiled coil</keyword>
<feature type="region of interest" description="Disordered" evidence="3">
    <location>
        <begin position="1483"/>
        <end position="1590"/>
    </location>
</feature>
<dbReference type="Proteomes" id="UP000186817">
    <property type="component" value="Unassembled WGS sequence"/>
</dbReference>
<feature type="repeat" description="WD" evidence="1">
    <location>
        <begin position="1209"/>
        <end position="1250"/>
    </location>
</feature>
<sequence>MQRPGVDGPRRPSIDPSSTAVERATAGISLEVLYGFGSGKNLRDAVLFGDIAGQYLAQAVGRQLAFRHLLGEEVSFAAESCDVDAITACAASCSRSFLAVCQVCRPSRSQVSIYELGPVASNRPVQTLQELNGRDGPVGRITSVAFSSASRASGVPEDEASRLAVASMGYHAQIIVLDWRLNEIISRFVLQEELSRIDFNPLDSDMMSGSSLNSFDIFLMRDLPLAEDGEKEQLESKEMFKLQQLEELEEFAAVFTDHAWLAPANGRLALASEEGAIFIVGSGLGIEDAENRAQHLDMDPVPYFVCRIAAPFGHTVSDQQVFGIRPFINGFVVAGASSQVAVWRLEQDENEGDENPVDIFAIPKYAHTATRVYNRIIFDIMLNIIIVVVTFIISGTDSLNELKVHLAEAADPMERIEIALGDLGQGLDALLQMAAPGLSDRRPTGKENDPLEDEPSEGEGAGEFCEPAVRILGALHREKLSANLCKSYDRKKRNTALAEFMASRMLWECREYGNLWMSSILAKLLKDVEVRYYTILHCRLFYELKECTAVIDAGKGSAVASLDIVGSRDEVHVALCFDSSDITHFRLGAVGDCNGHLADSPLLGGGFHPGPVTCMDMAVHRAILVTACSQDASLRVWDYEAGRCELCWQAPEEPTGLALHPFGFLLAVSFSDRIRFMEILAKDLKLFSELHVKNVHLLRFSHGGHLLAAAQFGSRGHWWPKKMAEDTAEAAPQAVQSSRKVLVLGDETFLYTAGLQEAYPDVEFTACSALSTQNITSKEANPFPPVLKGRVKHMQNPLFVGKAYPTAAFDELIFILPGLSFMVPKELGTSDRPLYAYRLHHFVFHLLRSTKVLLKGESDLHIVWPEETSLMSSPCGAAGIELVPLLRFLGCKQQPEAKYSLDQLKTESLSPIIFGMVQNELPEWLQGMQMLHFTVATGPIKVPLSVALQIHPDLELVGLREQSSVQGLEAPADTAPLKAQLVHEALARKARLKDMYGPHEKGEMPSSFDLVREAPAPDPEALLSVPMEVFMISFDDVPHFAHCMRFQVLEDQPPLSHATIDVLDPRLPTRVARPAPVVAPPPVVPALPVIAVKKRSRPKDEEWGEMKFYCPLTKISTPTAEKMRLHMEGELYKKFVARDPNWDTSDDKKDLIFDLEEEEAKRAKKDKGKGDGKGGKGKGGKSKGKSDGKSKSKLILVFSTCNFRKIATLRGHPREVSSMAFDPLDRTLVTLGEDGKVCEWSTETWNSLNEYGTHGEAAAVATSGEGLVWAGVAEVEKTSFRTFRQGMHQESEDYIMHPSEHLCSMQLYSRPSEVSVLAGDKNGKLIAFCGLTGALRSATLGLHSDAITAVCISADGHTVATAGRDGAMFVLAADGISDTARPDSKSREGSMEVVMINRGDIQLRQDEIHDLTTRISTLKAQIEEDAARLQSECRARVEEARRQDQEKIQSLRNQYETLQQASTVKERDSLRKMKAMQALHVQAADDQEKAVSDSSEGCDSSDDVFTDSTPNSLPDDSDLLAGDDDGVMEHEAVSDSSEGCDSSDDVFTDSTPNSLPDDSDLLAGDDDGVMEHEAPMASEPDPPPTRALDDPLFEDKRASFTEELVKLLCLRHLQHQLQQDFPTRQAAAQLREFKRRHETASARSMQYNVSQYLEPKRNQDMEHMVGAIRIMLEADTPENDLSWMQTLVTGPLPSQSLLLQAMQKAIYEGMQPTMGPRSANMVAGLATELAGNTLYLRSMRLLWPLVKADKQLQLQQWIISYRTTQGDEAQAEPAMAALDDQDQQKTEKVAALAETSPDTPTTALLEQSWKIVTSHLPSVIAAPAQQKQSAVTALWKQRKLVSSLAAKLASLQSTHHSRHFQLTFAFWRAHQAMKHLQNTLRDQCRRRKRERINRLLEEAAGKPNSLPHIFQLLRAIEPFQVTGAELAAALAALPASKVVMQKICERLHQVRLIAKSPSHITHVTSQDLLRKHEIDDPVIDLSRRKALDSAQPVQVVLRGFSGILTLLHALQAPLTPDERPAFGGATPSSLGTMVPPSPSMDLTTNELKRGSRGEASEPERRQGKGPKLPRSDNRSGGWDSRSSKDGWRDPWWQTAGQEEKEKDASKNAEVVELCYAMAQLVLRHEDQHNISRLESGFILFCQTKGMLSMVPDMFRATTVWQETKAAKPQEITLSLRSTLLQRFTTIWLQRLEACVATEEAKKEAVAMMILKEDGTVPYLQYNRTEMKLMIKEDREPLDFDEARRIIKELGDLALLPLTIHRFHPLRKLVEEYQGDILP</sequence>
<evidence type="ECO:0000313" key="5">
    <source>
        <dbReference type="Proteomes" id="UP000186817"/>
    </source>
</evidence>
<dbReference type="Gene3D" id="2.130.10.10">
    <property type="entry name" value="YVTN repeat-like/Quinoprotein amine dehydrogenase"/>
    <property type="match status" value="2"/>
</dbReference>
<feature type="compositionally biased region" description="Acidic residues" evidence="3">
    <location>
        <begin position="1515"/>
        <end position="1526"/>
    </location>
</feature>
<organism evidence="4 5">
    <name type="scientific">Symbiodinium microadriaticum</name>
    <name type="common">Dinoflagellate</name>
    <name type="synonym">Zooxanthella microadriatica</name>
    <dbReference type="NCBI Taxonomy" id="2951"/>
    <lineage>
        <taxon>Eukaryota</taxon>
        <taxon>Sar</taxon>
        <taxon>Alveolata</taxon>
        <taxon>Dinophyceae</taxon>
        <taxon>Suessiales</taxon>
        <taxon>Symbiodiniaceae</taxon>
        <taxon>Symbiodinium</taxon>
    </lineage>
</organism>
<feature type="region of interest" description="Disordered" evidence="3">
    <location>
        <begin position="2015"/>
        <end position="2104"/>
    </location>
</feature>
<evidence type="ECO:0000256" key="1">
    <source>
        <dbReference type="PROSITE-ProRule" id="PRU00221"/>
    </source>
</evidence>
<dbReference type="SUPFAM" id="SSF50978">
    <property type="entry name" value="WD40 repeat-like"/>
    <property type="match status" value="2"/>
</dbReference>
<dbReference type="PROSITE" id="PS50294">
    <property type="entry name" value="WD_REPEATS_REGION"/>
    <property type="match status" value="1"/>
</dbReference>
<protein>
    <submittedName>
        <fullName evidence="4">WD repeat-containing protein 65</fullName>
    </submittedName>
</protein>
<evidence type="ECO:0000256" key="3">
    <source>
        <dbReference type="SAM" id="MobiDB-lite"/>
    </source>
</evidence>
<dbReference type="PROSITE" id="PS50082">
    <property type="entry name" value="WD_REPEATS_2"/>
    <property type="match status" value="1"/>
</dbReference>
<dbReference type="PANTHER" id="PTHR32215">
    <property type="entry name" value="CILIA- AND FLAGELLA-ASSOCIATED PROTEIN 57"/>
    <property type="match status" value="1"/>
</dbReference>
<dbReference type="Pfam" id="PF00400">
    <property type="entry name" value="WD40"/>
    <property type="match status" value="3"/>
</dbReference>
<dbReference type="PANTHER" id="PTHR32215:SF0">
    <property type="entry name" value="CILIA- AND FLAGELLA-ASSOCIATED PROTEIN 57"/>
    <property type="match status" value="1"/>
</dbReference>
<feature type="compositionally biased region" description="Acidic residues" evidence="3">
    <location>
        <begin position="1557"/>
        <end position="1568"/>
    </location>
</feature>
<dbReference type="InterPro" id="IPR001680">
    <property type="entry name" value="WD40_rpt"/>
</dbReference>
<dbReference type="EMBL" id="LSRX01000999">
    <property type="protein sequence ID" value="OLP85023.1"/>
    <property type="molecule type" value="Genomic_DNA"/>
</dbReference>
<dbReference type="SMART" id="SM00320">
    <property type="entry name" value="WD40"/>
    <property type="match status" value="5"/>
</dbReference>
<dbReference type="OrthoDB" id="431463at2759"/>
<keyword evidence="1" id="KW-0853">WD repeat</keyword>
<evidence type="ECO:0000256" key="2">
    <source>
        <dbReference type="SAM" id="Coils"/>
    </source>
</evidence>
<proteinExistence type="predicted"/>